<gene>
    <name evidence="17" type="primary">murD</name>
    <name evidence="21" type="ORF">INF20_05825</name>
</gene>
<sequence length="461" mass="50168">MNGYLDTLKEKSVLVVGLGRSGRASIEALAGKVKRLALQDSKEERDISDEDMKFLKDKGVECHFAHVPEDVIDFDMLVLSPGVPPAVAFVQEAKNAGAEIIGELELAYRCGSGHFIAITGTNGKTTTTTLVGEILANAGRDTRVVGNIGNPVVTEALNSTEDTWMVTETSSFQLETIKDFKPQVSAILNLTPDHMDRHKTMENYGKAKARIMENQSEGDYVVINFDDKQSLALISGTKAKVVPFSRLEPLKFGAFVKDDRIVVINEEENLVDICGKDELLIPGSHNLENALAAVAMAYFAGVSVEIIAKTLREFGGVEHRLEPSGEINGVKFVNDSKGTNTDAAIKAIEAVDGPIVLIAGGYDKNADYGDFIDSFGDKVKQVVMMGATAGKIKAAAEKKGYQNTIIVKDMEACVREAFRVAEPGDTVLLSPACASWDMYNSFEERGRDFKECVNKLKDEER</sequence>
<dbReference type="NCBIfam" id="TIGR01087">
    <property type="entry name" value="murD"/>
    <property type="match status" value="1"/>
</dbReference>
<dbReference type="InterPro" id="IPR036565">
    <property type="entry name" value="Mur-like_cat_sf"/>
</dbReference>
<keyword evidence="8 17" id="KW-0436">Ligase</keyword>
<dbReference type="PANTHER" id="PTHR43692">
    <property type="entry name" value="UDP-N-ACETYLMURAMOYLALANINE--D-GLUTAMATE LIGASE"/>
    <property type="match status" value="1"/>
</dbReference>
<evidence type="ECO:0000256" key="16">
    <source>
        <dbReference type="ARBA" id="ARBA00047632"/>
    </source>
</evidence>
<feature type="domain" description="Mur ligase central" evidence="20">
    <location>
        <begin position="118"/>
        <end position="297"/>
    </location>
</feature>
<evidence type="ECO:0000313" key="22">
    <source>
        <dbReference type="Proteomes" id="UP001516588"/>
    </source>
</evidence>
<evidence type="ECO:0000256" key="7">
    <source>
        <dbReference type="ARBA" id="ARBA00022490"/>
    </source>
</evidence>
<dbReference type="Gene3D" id="3.90.190.20">
    <property type="entry name" value="Mur ligase, C-terminal domain"/>
    <property type="match status" value="1"/>
</dbReference>
<keyword evidence="9 17" id="KW-0547">Nucleotide-binding</keyword>
<organism evidence="21 22">
    <name type="scientific">Gallibacter intestinalis</name>
    <dbReference type="NCBI Taxonomy" id="2779356"/>
    <lineage>
        <taxon>Bacteria</taxon>
        <taxon>Bacillati</taxon>
        <taxon>Bacillota</taxon>
        <taxon>Clostridia</taxon>
        <taxon>Eubacteriales</taxon>
        <taxon>Eubacteriaceae</taxon>
        <taxon>Gallibacter</taxon>
    </lineage>
</organism>
<feature type="domain" description="Mur ligase C-terminal" evidence="19">
    <location>
        <begin position="319"/>
        <end position="433"/>
    </location>
</feature>
<evidence type="ECO:0000256" key="3">
    <source>
        <dbReference type="ARBA" id="ARBA00004752"/>
    </source>
</evidence>
<keyword evidence="12 17" id="KW-0573">Peptidoglycan synthesis</keyword>
<dbReference type="EC" id="6.3.2.9" evidence="5 17"/>
<evidence type="ECO:0000256" key="17">
    <source>
        <dbReference type="HAMAP-Rule" id="MF_00639"/>
    </source>
</evidence>
<proteinExistence type="inferred from homology"/>
<keyword evidence="10 17" id="KW-0067">ATP-binding</keyword>
<dbReference type="PANTHER" id="PTHR43692:SF1">
    <property type="entry name" value="UDP-N-ACETYLMURAMOYLALANINE--D-GLUTAMATE LIGASE"/>
    <property type="match status" value="1"/>
</dbReference>
<keyword evidence="11 17" id="KW-0133">Cell shape</keyword>
<dbReference type="Pfam" id="PF08245">
    <property type="entry name" value="Mur_ligase_M"/>
    <property type="match status" value="1"/>
</dbReference>
<evidence type="ECO:0000313" key="21">
    <source>
        <dbReference type="EMBL" id="MBE5035791.1"/>
    </source>
</evidence>
<keyword evidence="7 17" id="KW-0963">Cytoplasm</keyword>
<dbReference type="SUPFAM" id="SSF51984">
    <property type="entry name" value="MurCD N-terminal domain"/>
    <property type="match status" value="1"/>
</dbReference>
<evidence type="ECO:0000256" key="4">
    <source>
        <dbReference type="ARBA" id="ARBA00010416"/>
    </source>
</evidence>
<dbReference type="InterPro" id="IPR004101">
    <property type="entry name" value="Mur_ligase_C"/>
</dbReference>
<name>A0ABR9QY60_9FIRM</name>
<dbReference type="SUPFAM" id="SSF53623">
    <property type="entry name" value="MurD-like peptide ligases, catalytic domain"/>
    <property type="match status" value="1"/>
</dbReference>
<evidence type="ECO:0000256" key="8">
    <source>
        <dbReference type="ARBA" id="ARBA00022598"/>
    </source>
</evidence>
<evidence type="ECO:0000256" key="5">
    <source>
        <dbReference type="ARBA" id="ARBA00012212"/>
    </source>
</evidence>
<dbReference type="Proteomes" id="UP001516588">
    <property type="component" value="Unassembled WGS sequence"/>
</dbReference>
<dbReference type="InterPro" id="IPR013221">
    <property type="entry name" value="Mur_ligase_cen"/>
</dbReference>
<evidence type="ECO:0000256" key="10">
    <source>
        <dbReference type="ARBA" id="ARBA00022840"/>
    </source>
</evidence>
<comment type="caution">
    <text evidence="21">The sequence shown here is derived from an EMBL/GenBank/DDBJ whole genome shotgun (WGS) entry which is preliminary data.</text>
</comment>
<comment type="pathway">
    <text evidence="3 17 18">Cell wall biogenesis; peptidoglycan biosynthesis.</text>
</comment>
<keyword evidence="13 17" id="KW-0961">Cell wall biogenesis/degradation</keyword>
<dbReference type="GO" id="GO:0008764">
    <property type="term" value="F:UDP-N-acetylmuramoylalanine-D-glutamate ligase activity"/>
    <property type="evidence" value="ECO:0007669"/>
    <property type="project" value="UniProtKB-EC"/>
</dbReference>
<feature type="binding site" evidence="17">
    <location>
        <begin position="120"/>
        <end position="126"/>
    </location>
    <ligand>
        <name>ATP</name>
        <dbReference type="ChEBI" id="CHEBI:30616"/>
    </ligand>
</feature>
<keyword evidence="17 18" id="KW-0132">Cell division</keyword>
<dbReference type="InterPro" id="IPR036615">
    <property type="entry name" value="Mur_ligase_C_dom_sf"/>
</dbReference>
<dbReference type="Gene3D" id="3.40.50.720">
    <property type="entry name" value="NAD(P)-binding Rossmann-like Domain"/>
    <property type="match status" value="1"/>
</dbReference>
<evidence type="ECO:0000256" key="9">
    <source>
        <dbReference type="ARBA" id="ARBA00022741"/>
    </source>
</evidence>
<evidence type="ECO:0000256" key="12">
    <source>
        <dbReference type="ARBA" id="ARBA00022984"/>
    </source>
</evidence>
<keyword evidence="17 18" id="KW-0131">Cell cycle</keyword>
<reference evidence="21 22" key="1">
    <citation type="submission" date="2020-10" db="EMBL/GenBank/DDBJ databases">
        <title>ChiBAC.</title>
        <authorList>
            <person name="Zenner C."/>
            <person name="Hitch T.C.A."/>
            <person name="Clavel T."/>
        </authorList>
    </citation>
    <scope>NUCLEOTIDE SEQUENCE [LARGE SCALE GENOMIC DNA]</scope>
    <source>
        <strain evidence="21 22">DSM 108706</strain>
    </source>
</reference>
<comment type="subcellular location">
    <subcellularLocation>
        <location evidence="2 17 18">Cytoplasm</location>
    </subcellularLocation>
</comment>
<protein>
    <recommendedName>
        <fullName evidence="6 17">UDP-N-acetylmuramoylalanine--D-glutamate ligase</fullName>
        <ecNumber evidence="5 17">6.3.2.9</ecNumber>
    </recommendedName>
    <alternativeName>
        <fullName evidence="15 17">D-glutamic acid-adding enzyme</fullName>
    </alternativeName>
    <alternativeName>
        <fullName evidence="14 17">UDP-N-acetylmuramoyl-L-alanyl-D-glutamate synthetase</fullName>
    </alternativeName>
</protein>
<evidence type="ECO:0000256" key="6">
    <source>
        <dbReference type="ARBA" id="ARBA00015655"/>
    </source>
</evidence>
<evidence type="ECO:0000259" key="19">
    <source>
        <dbReference type="Pfam" id="PF02875"/>
    </source>
</evidence>
<dbReference type="InterPro" id="IPR005762">
    <property type="entry name" value="MurD"/>
</dbReference>
<evidence type="ECO:0000256" key="13">
    <source>
        <dbReference type="ARBA" id="ARBA00023316"/>
    </source>
</evidence>
<comment type="function">
    <text evidence="1 17 18">Cell wall formation. Catalyzes the addition of glutamate to the nucleotide precursor UDP-N-acetylmuramoyl-L-alanine (UMA).</text>
</comment>
<evidence type="ECO:0000256" key="14">
    <source>
        <dbReference type="ARBA" id="ARBA00030398"/>
    </source>
</evidence>
<dbReference type="EMBL" id="JADCKA010000009">
    <property type="protein sequence ID" value="MBE5035791.1"/>
    <property type="molecule type" value="Genomic_DNA"/>
</dbReference>
<comment type="catalytic activity">
    <reaction evidence="16 17 18">
        <text>UDP-N-acetyl-alpha-D-muramoyl-L-alanine + D-glutamate + ATP = UDP-N-acetyl-alpha-D-muramoyl-L-alanyl-D-glutamate + ADP + phosphate + H(+)</text>
        <dbReference type="Rhea" id="RHEA:16429"/>
        <dbReference type="ChEBI" id="CHEBI:15378"/>
        <dbReference type="ChEBI" id="CHEBI:29986"/>
        <dbReference type="ChEBI" id="CHEBI:30616"/>
        <dbReference type="ChEBI" id="CHEBI:43474"/>
        <dbReference type="ChEBI" id="CHEBI:83898"/>
        <dbReference type="ChEBI" id="CHEBI:83900"/>
        <dbReference type="ChEBI" id="CHEBI:456216"/>
        <dbReference type="EC" id="6.3.2.9"/>
    </reaction>
</comment>
<keyword evidence="22" id="KW-1185">Reference proteome</keyword>
<dbReference type="RefSeq" id="WP_226385439.1">
    <property type="nucleotide sequence ID" value="NZ_JADCKA010000009.1"/>
</dbReference>
<comment type="similarity">
    <text evidence="4 17">Belongs to the MurCDEF family.</text>
</comment>
<evidence type="ECO:0000256" key="1">
    <source>
        <dbReference type="ARBA" id="ARBA00002734"/>
    </source>
</evidence>
<evidence type="ECO:0000256" key="15">
    <source>
        <dbReference type="ARBA" id="ARBA00032324"/>
    </source>
</evidence>
<dbReference type="SUPFAM" id="SSF53244">
    <property type="entry name" value="MurD-like peptide ligases, peptide-binding domain"/>
    <property type="match status" value="1"/>
</dbReference>
<evidence type="ECO:0000256" key="11">
    <source>
        <dbReference type="ARBA" id="ARBA00022960"/>
    </source>
</evidence>
<evidence type="ECO:0000259" key="20">
    <source>
        <dbReference type="Pfam" id="PF08245"/>
    </source>
</evidence>
<evidence type="ECO:0000256" key="18">
    <source>
        <dbReference type="RuleBase" id="RU003664"/>
    </source>
</evidence>
<accession>A0ABR9QY60</accession>
<dbReference type="Gene3D" id="3.40.1190.10">
    <property type="entry name" value="Mur-like, catalytic domain"/>
    <property type="match status" value="1"/>
</dbReference>
<dbReference type="Pfam" id="PF02875">
    <property type="entry name" value="Mur_ligase_C"/>
    <property type="match status" value="1"/>
</dbReference>
<dbReference type="HAMAP" id="MF_00639">
    <property type="entry name" value="MurD"/>
    <property type="match status" value="1"/>
</dbReference>
<dbReference type="Pfam" id="PF21799">
    <property type="entry name" value="MurD-like_N"/>
    <property type="match status" value="1"/>
</dbReference>
<evidence type="ECO:0000256" key="2">
    <source>
        <dbReference type="ARBA" id="ARBA00004496"/>
    </source>
</evidence>